<dbReference type="InterPro" id="IPR001207">
    <property type="entry name" value="Transposase_mutator"/>
</dbReference>
<feature type="non-terminal residue" evidence="5">
    <location>
        <position position="1"/>
    </location>
</feature>
<dbReference type="PANTHER" id="PTHR31973">
    <property type="entry name" value="POLYPROTEIN, PUTATIVE-RELATED"/>
    <property type="match status" value="1"/>
</dbReference>
<name>A0AAW2TS01_9LAMI</name>
<dbReference type="EMBL" id="JACGWN010000014">
    <property type="protein sequence ID" value="KAL0406346.1"/>
    <property type="molecule type" value="Genomic_DNA"/>
</dbReference>
<accession>A0AAW2TS01</accession>
<dbReference type="GO" id="GO:0004803">
    <property type="term" value="F:transposase activity"/>
    <property type="evidence" value="ECO:0007669"/>
    <property type="project" value="InterPro"/>
</dbReference>
<reference evidence="5" key="1">
    <citation type="submission" date="2020-06" db="EMBL/GenBank/DDBJ databases">
        <authorList>
            <person name="Li T."/>
            <person name="Hu X."/>
            <person name="Zhang T."/>
            <person name="Song X."/>
            <person name="Zhang H."/>
            <person name="Dai N."/>
            <person name="Sheng W."/>
            <person name="Hou X."/>
            <person name="Wei L."/>
        </authorList>
    </citation>
    <scope>NUCLEOTIDE SEQUENCE</scope>
    <source>
        <strain evidence="5">KEN1</strain>
        <tissue evidence="5">Leaf</tissue>
    </source>
</reference>
<evidence type="ECO:0000256" key="3">
    <source>
        <dbReference type="ARBA" id="ARBA00023172"/>
    </source>
</evidence>
<keyword evidence="3" id="KW-0233">DNA recombination</keyword>
<protein>
    <recommendedName>
        <fullName evidence="4">MULE transposase domain-containing protein</fullName>
    </recommendedName>
</protein>
<dbReference type="PANTHER" id="PTHR31973:SF191">
    <property type="entry name" value="OS05G0489400 PROTEIN"/>
    <property type="match status" value="1"/>
</dbReference>
<evidence type="ECO:0000259" key="4">
    <source>
        <dbReference type="Pfam" id="PF10551"/>
    </source>
</evidence>
<sequence length="218" mass="25435">KIIGVDGCHLKRPNGGILLTAVGVDPNNNLYPISYAVVNREARETWEWFLILLNEDLGISNQVEYVFMSDKQKGLIQAFQEVLPTAAHRFCVRHMNNNFKNTGFRGLSFKNALWKAARACTRGEFKARMKELQDLNQVAFDWFGDKPPEEWIRSHFNTNVKCDMLLNNCCETFNMMILDAREKPMLTMLEWIREFFDEKIAGKQRYGCNKMERKNVQE</sequence>
<feature type="domain" description="MULE transposase" evidence="4">
    <location>
        <begin position="3"/>
        <end position="98"/>
    </location>
</feature>
<dbReference type="GO" id="GO:0006313">
    <property type="term" value="P:DNA transposition"/>
    <property type="evidence" value="ECO:0007669"/>
    <property type="project" value="InterPro"/>
</dbReference>
<dbReference type="AlphaFoldDB" id="A0AAW2TS01"/>
<comment type="caution">
    <text evidence="5">The sequence shown here is derived from an EMBL/GenBank/DDBJ whole genome shotgun (WGS) entry which is preliminary data.</text>
</comment>
<proteinExistence type="predicted"/>
<dbReference type="Pfam" id="PF10551">
    <property type="entry name" value="MULE"/>
    <property type="match status" value="1"/>
</dbReference>
<dbReference type="InterPro" id="IPR018289">
    <property type="entry name" value="MULE_transposase_dom"/>
</dbReference>
<evidence type="ECO:0000256" key="1">
    <source>
        <dbReference type="ARBA" id="ARBA00022578"/>
    </source>
</evidence>
<keyword evidence="1" id="KW-0815">Transposition</keyword>
<evidence type="ECO:0000256" key="2">
    <source>
        <dbReference type="ARBA" id="ARBA00023125"/>
    </source>
</evidence>
<evidence type="ECO:0000313" key="5">
    <source>
        <dbReference type="EMBL" id="KAL0406346.1"/>
    </source>
</evidence>
<gene>
    <name evidence="5" type="ORF">Slati_3948500</name>
</gene>
<dbReference type="PROSITE" id="PS01007">
    <property type="entry name" value="TRANSPOSASE_MUTATOR"/>
    <property type="match status" value="1"/>
</dbReference>
<dbReference type="GO" id="GO:0003677">
    <property type="term" value="F:DNA binding"/>
    <property type="evidence" value="ECO:0007669"/>
    <property type="project" value="UniProtKB-KW"/>
</dbReference>
<keyword evidence="2" id="KW-0238">DNA-binding</keyword>
<reference evidence="5" key="2">
    <citation type="journal article" date="2024" name="Plant">
        <title>Genomic evolution and insights into agronomic trait innovations of Sesamum species.</title>
        <authorList>
            <person name="Miao H."/>
            <person name="Wang L."/>
            <person name="Qu L."/>
            <person name="Liu H."/>
            <person name="Sun Y."/>
            <person name="Le M."/>
            <person name="Wang Q."/>
            <person name="Wei S."/>
            <person name="Zheng Y."/>
            <person name="Lin W."/>
            <person name="Duan Y."/>
            <person name="Cao H."/>
            <person name="Xiong S."/>
            <person name="Wang X."/>
            <person name="Wei L."/>
            <person name="Li C."/>
            <person name="Ma Q."/>
            <person name="Ju M."/>
            <person name="Zhao R."/>
            <person name="Li G."/>
            <person name="Mu C."/>
            <person name="Tian Q."/>
            <person name="Mei H."/>
            <person name="Zhang T."/>
            <person name="Gao T."/>
            <person name="Zhang H."/>
        </authorList>
    </citation>
    <scope>NUCLEOTIDE SEQUENCE</scope>
    <source>
        <strain evidence="5">KEN1</strain>
    </source>
</reference>
<organism evidence="5">
    <name type="scientific">Sesamum latifolium</name>
    <dbReference type="NCBI Taxonomy" id="2727402"/>
    <lineage>
        <taxon>Eukaryota</taxon>
        <taxon>Viridiplantae</taxon>
        <taxon>Streptophyta</taxon>
        <taxon>Embryophyta</taxon>
        <taxon>Tracheophyta</taxon>
        <taxon>Spermatophyta</taxon>
        <taxon>Magnoliopsida</taxon>
        <taxon>eudicotyledons</taxon>
        <taxon>Gunneridae</taxon>
        <taxon>Pentapetalae</taxon>
        <taxon>asterids</taxon>
        <taxon>lamiids</taxon>
        <taxon>Lamiales</taxon>
        <taxon>Pedaliaceae</taxon>
        <taxon>Sesamum</taxon>
    </lineage>
</organism>